<keyword evidence="2" id="KW-1185">Reference proteome</keyword>
<dbReference type="EMBL" id="JAHXZJ010002609">
    <property type="protein sequence ID" value="KAH0540438.1"/>
    <property type="molecule type" value="Genomic_DNA"/>
</dbReference>
<evidence type="ECO:0000313" key="2">
    <source>
        <dbReference type="Proteomes" id="UP000826195"/>
    </source>
</evidence>
<comment type="caution">
    <text evidence="1">The sequence shown here is derived from an EMBL/GenBank/DDBJ whole genome shotgun (WGS) entry which is preliminary data.</text>
</comment>
<reference evidence="1 2" key="1">
    <citation type="journal article" date="2021" name="J. Hered.">
        <title>A chromosome-level genome assembly of the parasitoid wasp, Cotesia glomerata (Hymenoptera: Braconidae).</title>
        <authorList>
            <person name="Pinto B.J."/>
            <person name="Weis J.J."/>
            <person name="Gamble T."/>
            <person name="Ode P.J."/>
            <person name="Paul R."/>
            <person name="Zaspel J.M."/>
        </authorList>
    </citation>
    <scope>NUCLEOTIDE SEQUENCE [LARGE SCALE GENOMIC DNA]</scope>
    <source>
        <strain evidence="1">CgM1</strain>
    </source>
</reference>
<protein>
    <submittedName>
        <fullName evidence="1">Uncharacterized protein</fullName>
    </submittedName>
</protein>
<evidence type="ECO:0000313" key="1">
    <source>
        <dbReference type="EMBL" id="KAH0540438.1"/>
    </source>
</evidence>
<dbReference type="Proteomes" id="UP000826195">
    <property type="component" value="Unassembled WGS sequence"/>
</dbReference>
<gene>
    <name evidence="1" type="ORF">KQX54_017359</name>
</gene>
<organism evidence="1 2">
    <name type="scientific">Cotesia glomerata</name>
    <name type="common">Lepidopteran parasitic wasp</name>
    <name type="synonym">Apanteles glomeratus</name>
    <dbReference type="NCBI Taxonomy" id="32391"/>
    <lineage>
        <taxon>Eukaryota</taxon>
        <taxon>Metazoa</taxon>
        <taxon>Ecdysozoa</taxon>
        <taxon>Arthropoda</taxon>
        <taxon>Hexapoda</taxon>
        <taxon>Insecta</taxon>
        <taxon>Pterygota</taxon>
        <taxon>Neoptera</taxon>
        <taxon>Endopterygota</taxon>
        <taxon>Hymenoptera</taxon>
        <taxon>Apocrita</taxon>
        <taxon>Ichneumonoidea</taxon>
        <taxon>Braconidae</taxon>
        <taxon>Microgastrinae</taxon>
        <taxon>Cotesia</taxon>
    </lineage>
</organism>
<name>A0AAV7I3P6_COTGL</name>
<proteinExistence type="predicted"/>
<sequence length="170" mass="19919">MELRRKNPSGTYICKQRKRRRTDTAVVDRESFSPCTSSYIQLLNYCHRCANTIAVAGLFGLYSHFGYLEWSKVDGIPDQRIMLDTIDHTIWSRKVYDDLLDLGANYRASKSHYIWSSRTEVYTVTITIIVSNIIYKKVQAMYVVCPYLDYYIGKPRLDNLKSIEKGFRLY</sequence>
<accession>A0AAV7I3P6</accession>
<dbReference type="AlphaFoldDB" id="A0AAV7I3P6"/>